<feature type="domain" description="Calcium/calmodulin-dependent protein kinase II association-domain" evidence="1">
    <location>
        <begin position="17"/>
        <end position="71"/>
    </location>
</feature>
<proteinExistence type="predicted"/>
<dbReference type="GO" id="GO:0004683">
    <property type="term" value="F:calcium/calmodulin-dependent protein kinase activity"/>
    <property type="evidence" value="ECO:0007669"/>
    <property type="project" value="InterPro"/>
</dbReference>
<organism evidence="2 3">
    <name type="scientific">Geranomyces variabilis</name>
    <dbReference type="NCBI Taxonomy" id="109894"/>
    <lineage>
        <taxon>Eukaryota</taxon>
        <taxon>Fungi</taxon>
        <taxon>Fungi incertae sedis</taxon>
        <taxon>Chytridiomycota</taxon>
        <taxon>Chytridiomycota incertae sedis</taxon>
        <taxon>Chytridiomycetes</taxon>
        <taxon>Spizellomycetales</taxon>
        <taxon>Powellomycetaceae</taxon>
        <taxon>Geranomyces</taxon>
    </lineage>
</organism>
<evidence type="ECO:0000259" key="1">
    <source>
        <dbReference type="Pfam" id="PF08332"/>
    </source>
</evidence>
<comment type="caution">
    <text evidence="2">The sequence shown here is derived from an EMBL/GenBank/DDBJ whole genome shotgun (WGS) entry which is preliminary data.</text>
</comment>
<dbReference type="Proteomes" id="UP001212152">
    <property type="component" value="Unassembled WGS sequence"/>
</dbReference>
<dbReference type="SUPFAM" id="SSF54427">
    <property type="entry name" value="NTF2-like"/>
    <property type="match status" value="1"/>
</dbReference>
<sequence length="183" mass="19971">MPPLPHFFVDNKLEKVLVDLTARLLNSIAAGDWATYTELCSPDLTAFEPEAGEHQIQGLPFHKFFFDLASSKTGPPPAYGVATETAAVAPQPVVTTTVVSPHVRFLCPDRTAALITYVRVVQRAEADGRVNITSSQETRVWELDKKGGTWMCVHFHRSVAASPAPTPQRSASAHCCPYVKANL</sequence>
<dbReference type="EMBL" id="JADGJQ010000028">
    <property type="protein sequence ID" value="KAJ3178210.1"/>
    <property type="molecule type" value="Genomic_DNA"/>
</dbReference>
<keyword evidence="2" id="KW-0418">Kinase</keyword>
<keyword evidence="3" id="KW-1185">Reference proteome</keyword>
<dbReference type="Pfam" id="PF08332">
    <property type="entry name" value="CaMKII_AD"/>
    <property type="match status" value="2"/>
</dbReference>
<evidence type="ECO:0000313" key="2">
    <source>
        <dbReference type="EMBL" id="KAJ3178210.1"/>
    </source>
</evidence>
<protein>
    <submittedName>
        <fullName evidence="2">Calcium/calmodulin-dependent protein kinase type II subunit gamma</fullName>
    </submittedName>
</protein>
<evidence type="ECO:0000313" key="3">
    <source>
        <dbReference type="Proteomes" id="UP001212152"/>
    </source>
</evidence>
<name>A0AAD5XMW8_9FUNG</name>
<feature type="domain" description="Calcium/calmodulin-dependent protein kinase II association-domain" evidence="1">
    <location>
        <begin position="94"/>
        <end position="160"/>
    </location>
</feature>
<gene>
    <name evidence="2" type="primary">CAMK2G</name>
    <name evidence="2" type="ORF">HDU87_003762</name>
</gene>
<dbReference type="Gene3D" id="3.10.450.50">
    <property type="match status" value="1"/>
</dbReference>
<dbReference type="GO" id="GO:0005516">
    <property type="term" value="F:calmodulin binding"/>
    <property type="evidence" value="ECO:0007669"/>
    <property type="project" value="InterPro"/>
</dbReference>
<dbReference type="InterPro" id="IPR013543">
    <property type="entry name" value="Ca/CaM-dep_prot_kinase-assoc"/>
</dbReference>
<reference evidence="2" key="1">
    <citation type="submission" date="2020-05" db="EMBL/GenBank/DDBJ databases">
        <title>Phylogenomic resolution of chytrid fungi.</title>
        <authorList>
            <person name="Stajich J.E."/>
            <person name="Amses K."/>
            <person name="Simmons R."/>
            <person name="Seto K."/>
            <person name="Myers J."/>
            <person name="Bonds A."/>
            <person name="Quandt C.A."/>
            <person name="Barry K."/>
            <person name="Liu P."/>
            <person name="Grigoriev I."/>
            <person name="Longcore J.E."/>
            <person name="James T.Y."/>
        </authorList>
    </citation>
    <scope>NUCLEOTIDE SEQUENCE</scope>
    <source>
        <strain evidence="2">JEL0379</strain>
    </source>
</reference>
<accession>A0AAD5XMW8</accession>
<keyword evidence="2" id="KW-0808">Transferase</keyword>
<dbReference type="AlphaFoldDB" id="A0AAD5XMW8"/>
<dbReference type="InterPro" id="IPR032710">
    <property type="entry name" value="NTF2-like_dom_sf"/>
</dbReference>